<evidence type="ECO:0000256" key="3">
    <source>
        <dbReference type="ARBA" id="ARBA00022982"/>
    </source>
</evidence>
<dbReference type="InterPro" id="IPR050845">
    <property type="entry name" value="Cu-binding_ET"/>
</dbReference>
<accession>A0A4R7S6Q9</accession>
<evidence type="ECO:0000256" key="4">
    <source>
        <dbReference type="ARBA" id="ARBA00023008"/>
    </source>
</evidence>
<dbReference type="PROSITE" id="PS00196">
    <property type="entry name" value="COPPER_BLUE"/>
    <property type="match status" value="1"/>
</dbReference>
<keyword evidence="3" id="KW-0249">Electron transport</keyword>
<dbReference type="GO" id="GO:0016787">
    <property type="term" value="F:hydrolase activity"/>
    <property type="evidence" value="ECO:0007669"/>
    <property type="project" value="InterPro"/>
</dbReference>
<reference evidence="8 9" key="1">
    <citation type="submission" date="2019-03" db="EMBL/GenBank/DDBJ databases">
        <title>Genomic Encyclopedia of Archaeal and Bacterial Type Strains, Phase II (KMG-II): from individual species to whole genera.</title>
        <authorList>
            <person name="Goeker M."/>
        </authorList>
    </citation>
    <scope>NUCLEOTIDE SEQUENCE [LARGE SCALE GENOMIC DNA]</scope>
    <source>
        <strain evidence="8 9">ATCC 25309</strain>
    </source>
</reference>
<dbReference type="Gene3D" id="3.90.182.10">
    <property type="entry name" value="Toxin - Anthrax Protective Antigen,domain 1"/>
    <property type="match status" value="1"/>
</dbReference>
<name>A0A4R7S6Q9_9BACT</name>
<dbReference type="InterPro" id="IPR008972">
    <property type="entry name" value="Cupredoxin"/>
</dbReference>
<keyword evidence="6" id="KW-0732">Signal</keyword>
<dbReference type="Pfam" id="PF06439">
    <property type="entry name" value="3keto-disac_hyd"/>
    <property type="match status" value="1"/>
</dbReference>
<feature type="region of interest" description="Disordered" evidence="5">
    <location>
        <begin position="254"/>
        <end position="284"/>
    </location>
</feature>
<dbReference type="SMART" id="SM00758">
    <property type="entry name" value="PA14"/>
    <property type="match status" value="1"/>
</dbReference>
<dbReference type="SUPFAM" id="SSF49503">
    <property type="entry name" value="Cupredoxins"/>
    <property type="match status" value="1"/>
</dbReference>
<evidence type="ECO:0000313" key="8">
    <source>
        <dbReference type="EMBL" id="TDU73135.1"/>
    </source>
</evidence>
<dbReference type="PANTHER" id="PTHR38439:SF2">
    <property type="entry name" value="OUTER MEMBRANE PROTEIN H.8"/>
    <property type="match status" value="1"/>
</dbReference>
<dbReference type="GO" id="GO:0009055">
    <property type="term" value="F:electron transfer activity"/>
    <property type="evidence" value="ECO:0007669"/>
    <property type="project" value="InterPro"/>
</dbReference>
<dbReference type="InterPro" id="IPR000923">
    <property type="entry name" value="BlueCu_1"/>
</dbReference>
<dbReference type="Pfam" id="PF07691">
    <property type="entry name" value="PA14"/>
    <property type="match status" value="1"/>
</dbReference>
<feature type="chain" id="PRO_5020489473" evidence="6">
    <location>
        <begin position="18"/>
        <end position="785"/>
    </location>
</feature>
<evidence type="ECO:0000256" key="2">
    <source>
        <dbReference type="ARBA" id="ARBA00022723"/>
    </source>
</evidence>
<dbReference type="InterPro" id="IPR011658">
    <property type="entry name" value="PA14_dom"/>
</dbReference>
<comment type="caution">
    <text evidence="8">The sequence shown here is derived from an EMBL/GenBank/DDBJ whole genome shotgun (WGS) entry which is preliminary data.</text>
</comment>
<dbReference type="PANTHER" id="PTHR38439">
    <property type="entry name" value="AURACYANIN-B"/>
    <property type="match status" value="1"/>
</dbReference>
<dbReference type="SUPFAM" id="SSF56988">
    <property type="entry name" value="Anthrax protective antigen"/>
    <property type="match status" value="1"/>
</dbReference>
<feature type="region of interest" description="Disordered" evidence="5">
    <location>
        <begin position="20"/>
        <end position="62"/>
    </location>
</feature>
<dbReference type="CDD" id="cd04233">
    <property type="entry name" value="Auracyanin"/>
    <property type="match status" value="1"/>
</dbReference>
<dbReference type="Proteomes" id="UP000295662">
    <property type="component" value="Unassembled WGS sequence"/>
</dbReference>
<feature type="compositionally biased region" description="Low complexity" evidence="5">
    <location>
        <begin position="270"/>
        <end position="284"/>
    </location>
</feature>
<feature type="domain" description="PA14" evidence="7">
    <location>
        <begin position="413"/>
        <end position="551"/>
    </location>
</feature>
<dbReference type="Gene3D" id="2.60.120.560">
    <property type="entry name" value="Exo-inulinase, domain 1"/>
    <property type="match status" value="1"/>
</dbReference>
<dbReference type="PROSITE" id="PS51820">
    <property type="entry name" value="PA14"/>
    <property type="match status" value="1"/>
</dbReference>
<evidence type="ECO:0000256" key="6">
    <source>
        <dbReference type="SAM" id="SignalP"/>
    </source>
</evidence>
<dbReference type="Gene3D" id="2.60.40.420">
    <property type="entry name" value="Cupredoxins - blue copper proteins"/>
    <property type="match status" value="1"/>
</dbReference>
<sequence>MRFSFFLALSLFGTVHAADKKKEQPMTPGGVYRAHDMNRPRPPVITPPSFGTQEKAGTPPSDAIVLFDGKDLSQWKREPRKDSPPGDDKPQWKIENGYMEIVGRSGSIRTREAFKGDYQLHLEWATPAEVVGNGQGRGNSGVFIAGFPEIQVLDSYQNDTYPDGQAAGLYSSYPPMVNASRKPGEWQTYDIFFERAKNGGKAKLTIIHNGIVVQYMREFDSTVQEGDLLLQDHLNPVRYRNIWLRPLLVDSDKSGTPPLAKPSATPQPVKTAAPSAPPASKAPTAKAQVIRLKTMTAQMKYDQTEFTVRPGQPVKIIFENGDDLPHNIVFCQPGTDTATMAIKQMENPEAALKRNWLPDDPRIWLHSKMLNPHETDTLTFLAPEKNGDYPFVCTFPGHALTMNGRMKVMPMGEGLKDLKYALYLGAWDKLPDFSTLTPHREGVVEDNLVQIKLDDYKNEFGIVFTGQLHAPKTGSHRFYIAGDDGVRLKIDGKTIVEHDGIHPTEIKEGSTQLDAGPHEFRLEYFQAQGDIAVFAAWKGTNFDVTPLSTWMPKGWEKGAKGRKKNDFDPIPLVVKEAPIVYRNFIAGAGNRGIAVGYPGGVSIAWSAEQMNLALLWRGAFMDASKHWNSRGGGYQPPLGYDVLSPAFGQPLAVLASPDAPWPALQERASGYAWKGYRLDTQRHPTFMYEWNGLKVEDHSTAAKDQLQRTLKLTGSIPANTYLRLATGKIEAKDDRFLVDAGKLDLAGRGFENKLQITAPGARIIGENLLLPVTGNAITITYSWPQ</sequence>
<protein>
    <submittedName>
        <fullName evidence="8">Azurin</fullName>
    </submittedName>
</protein>
<evidence type="ECO:0000259" key="7">
    <source>
        <dbReference type="PROSITE" id="PS51820"/>
    </source>
</evidence>
<evidence type="ECO:0000313" key="9">
    <source>
        <dbReference type="Proteomes" id="UP000295662"/>
    </source>
</evidence>
<proteinExistence type="predicted"/>
<dbReference type="GO" id="GO:0005507">
    <property type="term" value="F:copper ion binding"/>
    <property type="evidence" value="ECO:0007669"/>
    <property type="project" value="InterPro"/>
</dbReference>
<dbReference type="AlphaFoldDB" id="A0A4R7S6Q9"/>
<dbReference type="RefSeq" id="WP_133794399.1">
    <property type="nucleotide sequence ID" value="NZ_SOCA01000002.1"/>
</dbReference>
<evidence type="ECO:0000256" key="1">
    <source>
        <dbReference type="ARBA" id="ARBA00022448"/>
    </source>
</evidence>
<gene>
    <name evidence="8" type="ORF">EI77_01603</name>
</gene>
<dbReference type="EMBL" id="SOCA01000002">
    <property type="protein sequence ID" value="TDU73135.1"/>
    <property type="molecule type" value="Genomic_DNA"/>
</dbReference>
<dbReference type="InterPro" id="IPR010496">
    <property type="entry name" value="AL/BT2_dom"/>
</dbReference>
<keyword evidence="2" id="KW-0479">Metal-binding</keyword>
<dbReference type="InterPro" id="IPR028871">
    <property type="entry name" value="BlueCu_1_BS"/>
</dbReference>
<keyword evidence="9" id="KW-1185">Reference proteome</keyword>
<organism evidence="8 9">
    <name type="scientific">Prosthecobacter fusiformis</name>
    <dbReference type="NCBI Taxonomy" id="48464"/>
    <lineage>
        <taxon>Bacteria</taxon>
        <taxon>Pseudomonadati</taxon>
        <taxon>Verrucomicrobiota</taxon>
        <taxon>Verrucomicrobiia</taxon>
        <taxon>Verrucomicrobiales</taxon>
        <taxon>Verrucomicrobiaceae</taxon>
        <taxon>Prosthecobacter</taxon>
    </lineage>
</organism>
<dbReference type="Pfam" id="PF00127">
    <property type="entry name" value="Copper-bind"/>
    <property type="match status" value="1"/>
</dbReference>
<dbReference type="InterPro" id="IPR037524">
    <property type="entry name" value="PA14/GLEYA"/>
</dbReference>
<dbReference type="OrthoDB" id="191182at2"/>
<keyword evidence="1" id="KW-0813">Transport</keyword>
<evidence type="ECO:0000256" key="5">
    <source>
        <dbReference type="SAM" id="MobiDB-lite"/>
    </source>
</evidence>
<keyword evidence="4" id="KW-0186">Copper</keyword>
<feature type="signal peptide" evidence="6">
    <location>
        <begin position="1"/>
        <end position="17"/>
    </location>
</feature>